<feature type="transmembrane region" description="Helical" evidence="5">
    <location>
        <begin position="100"/>
        <end position="120"/>
    </location>
</feature>
<feature type="transmembrane region" description="Helical" evidence="5">
    <location>
        <begin position="176"/>
        <end position="198"/>
    </location>
</feature>
<feature type="transmembrane region" description="Helical" evidence="5">
    <location>
        <begin position="31"/>
        <end position="49"/>
    </location>
</feature>
<evidence type="ECO:0000259" key="6">
    <source>
        <dbReference type="Pfam" id="PF01490"/>
    </source>
</evidence>
<evidence type="ECO:0000256" key="5">
    <source>
        <dbReference type="SAM" id="Phobius"/>
    </source>
</evidence>
<evidence type="ECO:0000256" key="1">
    <source>
        <dbReference type="ARBA" id="ARBA00004141"/>
    </source>
</evidence>
<sequence>MQQVELFTYLIFDFLIVKESLLEINPGISEVIRLIIAVALLFPMVVFTLHPRWLSRSGIVSTVSFELLYGLIIITGLRALHSSDASHSLGFLPQSMKGFYGSYGGILLMFSGHAIYPSVFSELKDKRDMFRVLNYTYALISILSIPVALVVILGYGRESVTDLPTGYLEEGTIENWVGQVFMILKGCFTHPAILYPIVKETSQSIHTHFFSQNSHKTVTAQNILDIEGQIFDSNAMTTPSIKLKIVVSLVISTLAMFGSMFIPSIAFVLSLSSAIFAITLNLTLPSLTFAICMPKNDYPIRARVAIILCFLGLVSSVVAFMGL</sequence>
<keyword evidence="3 5" id="KW-1133">Transmembrane helix</keyword>
<evidence type="ECO:0000256" key="2">
    <source>
        <dbReference type="ARBA" id="ARBA00022692"/>
    </source>
</evidence>
<dbReference type="EMBL" id="HBIN01001124">
    <property type="protein sequence ID" value="CAE0430294.1"/>
    <property type="molecule type" value="Transcribed_RNA"/>
</dbReference>
<name>A0A7S3LGI0_9STRA</name>
<dbReference type="PANTHER" id="PTHR22950:SF652">
    <property type="entry name" value="TRANSMEMBRANE AMINO ACID TRANSPORTER FAMILY PROTEIN"/>
    <property type="match status" value="1"/>
</dbReference>
<accession>A0A7S3LGI0</accession>
<dbReference type="InterPro" id="IPR013057">
    <property type="entry name" value="AA_transpt_TM"/>
</dbReference>
<dbReference type="PANTHER" id="PTHR22950">
    <property type="entry name" value="AMINO ACID TRANSPORTER"/>
    <property type="match status" value="1"/>
</dbReference>
<keyword evidence="2 5" id="KW-0812">Transmembrane</keyword>
<dbReference type="GO" id="GO:0016020">
    <property type="term" value="C:membrane"/>
    <property type="evidence" value="ECO:0007669"/>
    <property type="project" value="UniProtKB-SubCell"/>
</dbReference>
<dbReference type="GO" id="GO:0015179">
    <property type="term" value="F:L-amino acid transmembrane transporter activity"/>
    <property type="evidence" value="ECO:0007669"/>
    <property type="project" value="TreeGrafter"/>
</dbReference>
<reference evidence="7" key="1">
    <citation type="submission" date="2021-01" db="EMBL/GenBank/DDBJ databases">
        <authorList>
            <person name="Corre E."/>
            <person name="Pelletier E."/>
            <person name="Niang G."/>
            <person name="Scheremetjew M."/>
            <person name="Finn R."/>
            <person name="Kale V."/>
            <person name="Holt S."/>
            <person name="Cochrane G."/>
            <person name="Meng A."/>
            <person name="Brown T."/>
            <person name="Cohen L."/>
        </authorList>
    </citation>
    <scope>NUCLEOTIDE SEQUENCE</scope>
    <source>
        <strain evidence="7">GSBS06</strain>
    </source>
</reference>
<dbReference type="AlphaFoldDB" id="A0A7S3LGI0"/>
<dbReference type="Gene3D" id="1.20.1740.10">
    <property type="entry name" value="Amino acid/polyamine transporter I"/>
    <property type="match status" value="1"/>
</dbReference>
<comment type="subcellular location">
    <subcellularLocation>
        <location evidence="1">Membrane</location>
        <topology evidence="1">Multi-pass membrane protein</topology>
    </subcellularLocation>
</comment>
<organism evidence="7">
    <name type="scientific">Aplanochytrium stocchinoi</name>
    <dbReference type="NCBI Taxonomy" id="215587"/>
    <lineage>
        <taxon>Eukaryota</taxon>
        <taxon>Sar</taxon>
        <taxon>Stramenopiles</taxon>
        <taxon>Bigyra</taxon>
        <taxon>Labyrinthulomycetes</taxon>
        <taxon>Thraustochytrida</taxon>
        <taxon>Thraustochytriidae</taxon>
        <taxon>Aplanochytrium</taxon>
    </lineage>
</organism>
<evidence type="ECO:0000256" key="3">
    <source>
        <dbReference type="ARBA" id="ARBA00022989"/>
    </source>
</evidence>
<feature type="transmembrane region" description="Helical" evidence="5">
    <location>
        <begin position="245"/>
        <end position="268"/>
    </location>
</feature>
<dbReference type="Pfam" id="PF01490">
    <property type="entry name" value="Aa_trans"/>
    <property type="match status" value="1"/>
</dbReference>
<feature type="transmembrane region" description="Helical" evidence="5">
    <location>
        <begin position="132"/>
        <end position="156"/>
    </location>
</feature>
<feature type="transmembrane region" description="Helical" evidence="5">
    <location>
        <begin position="274"/>
        <end position="292"/>
    </location>
</feature>
<feature type="domain" description="Amino acid transporter transmembrane" evidence="6">
    <location>
        <begin position="4"/>
        <end position="320"/>
    </location>
</feature>
<evidence type="ECO:0000313" key="7">
    <source>
        <dbReference type="EMBL" id="CAE0430294.1"/>
    </source>
</evidence>
<keyword evidence="4 5" id="KW-0472">Membrane</keyword>
<feature type="transmembrane region" description="Helical" evidence="5">
    <location>
        <begin position="58"/>
        <end position="80"/>
    </location>
</feature>
<protein>
    <recommendedName>
        <fullName evidence="6">Amino acid transporter transmembrane domain-containing protein</fullName>
    </recommendedName>
</protein>
<proteinExistence type="predicted"/>
<feature type="transmembrane region" description="Helical" evidence="5">
    <location>
        <begin position="304"/>
        <end position="322"/>
    </location>
</feature>
<evidence type="ECO:0000256" key="4">
    <source>
        <dbReference type="ARBA" id="ARBA00023136"/>
    </source>
</evidence>
<gene>
    <name evidence="7" type="ORF">ASTO00021_LOCUS602</name>
</gene>